<dbReference type="RefSeq" id="WP_110680946.1">
    <property type="nucleotide sequence ID" value="NZ_CP154874.1"/>
</dbReference>
<dbReference type="Pfam" id="PF25954">
    <property type="entry name" value="Beta-barrel_RND_2"/>
    <property type="match status" value="1"/>
</dbReference>
<evidence type="ECO:0000259" key="7">
    <source>
        <dbReference type="Pfam" id="PF25954"/>
    </source>
</evidence>
<sequence>MLLRRMLIMLGVVLVVVLALAAYKGFSIYQQIQMFSAPQPAISVSAARAETLNWQSRLPAIGTLKAFQGVDLTAEVQGTVKEVLFQSGEKVALGQPLLQLDSEVERAILATAEAVRALARVEYQRGQDLIKRQAISKSEFDRLNAELLKAEASVTQLKAELDKKRILAPFAGTIGIRQVDVGDYLSPGTSFATLQDLSRLYVDFFLPEQAYPQLAIGQRVSLSVAAYPGEVFEGEISALNPKVEETTRNVQVRAMLANPDSKLLPGMFANLDVLLPGDKPQVVVPETAITYTLYGNSVYVIGEKKDDQGQVVKDDQGQPQLVVERRFVETGERRDGQVLIRKGLQAGEQVVTAGQLKLDNGAHVKVIDDQALERQSAPAPAAP</sequence>
<dbReference type="FunFam" id="2.40.30.170:FF:000010">
    <property type="entry name" value="Efflux RND transporter periplasmic adaptor subunit"/>
    <property type="match status" value="1"/>
</dbReference>
<dbReference type="Proteomes" id="UP000248146">
    <property type="component" value="Unassembled WGS sequence"/>
</dbReference>
<keyword evidence="3" id="KW-0813">Transport</keyword>
<protein>
    <submittedName>
        <fullName evidence="9">Efflux transporter periplasmic adaptor subunit</fullName>
    </submittedName>
</protein>
<dbReference type="InterPro" id="IPR058625">
    <property type="entry name" value="MdtA-like_BSH"/>
</dbReference>
<organism evidence="9 10">
    <name type="scientific">Aquipseudomonas alcaligenes</name>
    <name type="common">Pseudomonas alcaligenes</name>
    <dbReference type="NCBI Taxonomy" id="43263"/>
    <lineage>
        <taxon>Bacteria</taxon>
        <taxon>Pseudomonadati</taxon>
        <taxon>Pseudomonadota</taxon>
        <taxon>Gammaproteobacteria</taxon>
        <taxon>Pseudomonadales</taxon>
        <taxon>Pseudomonadaceae</taxon>
        <taxon>Aquipseudomonas</taxon>
    </lineage>
</organism>
<proteinExistence type="inferred from homology"/>
<evidence type="ECO:0000256" key="3">
    <source>
        <dbReference type="ARBA" id="ARBA00022448"/>
    </source>
</evidence>
<evidence type="ECO:0000256" key="2">
    <source>
        <dbReference type="ARBA" id="ARBA00009477"/>
    </source>
</evidence>
<dbReference type="GO" id="GO:1990281">
    <property type="term" value="C:efflux pump complex"/>
    <property type="evidence" value="ECO:0007669"/>
    <property type="project" value="TreeGrafter"/>
</dbReference>
<dbReference type="NCBIfam" id="TIGR01730">
    <property type="entry name" value="RND_mfp"/>
    <property type="match status" value="1"/>
</dbReference>
<dbReference type="Gene3D" id="2.40.420.20">
    <property type="match status" value="1"/>
</dbReference>
<dbReference type="Gene3D" id="2.40.30.170">
    <property type="match status" value="1"/>
</dbReference>
<dbReference type="AlphaFoldDB" id="A0A2V4LTY0"/>
<evidence type="ECO:0000256" key="4">
    <source>
        <dbReference type="ARBA" id="ARBA00023054"/>
    </source>
</evidence>
<dbReference type="OrthoDB" id="9806939at2"/>
<dbReference type="PANTHER" id="PTHR30469:SF11">
    <property type="entry name" value="BLL4320 PROTEIN"/>
    <property type="match status" value="1"/>
</dbReference>
<keyword evidence="4" id="KW-0175">Coiled coil</keyword>
<dbReference type="Pfam" id="PF25876">
    <property type="entry name" value="HH_MFP_RND"/>
    <property type="match status" value="1"/>
</dbReference>
<dbReference type="GO" id="GO:0015562">
    <property type="term" value="F:efflux transmembrane transporter activity"/>
    <property type="evidence" value="ECO:0007669"/>
    <property type="project" value="TreeGrafter"/>
</dbReference>
<evidence type="ECO:0000259" key="6">
    <source>
        <dbReference type="Pfam" id="PF25917"/>
    </source>
</evidence>
<comment type="caution">
    <text evidence="9">The sequence shown here is derived from an EMBL/GenBank/DDBJ whole genome shotgun (WGS) entry which is preliminary data.</text>
</comment>
<evidence type="ECO:0000256" key="1">
    <source>
        <dbReference type="ARBA" id="ARBA00004196"/>
    </source>
</evidence>
<dbReference type="InterPro" id="IPR006143">
    <property type="entry name" value="RND_pump_MFP"/>
</dbReference>
<dbReference type="Gene3D" id="2.40.50.100">
    <property type="match status" value="1"/>
</dbReference>
<feature type="domain" description="Multidrug resistance protein MdtA-like alpha-helical hairpin" evidence="5">
    <location>
        <begin position="106"/>
        <end position="164"/>
    </location>
</feature>
<accession>A0A2V4LTY0</accession>
<dbReference type="Pfam" id="PF25917">
    <property type="entry name" value="BSH_RND"/>
    <property type="match status" value="1"/>
</dbReference>
<evidence type="ECO:0000313" key="10">
    <source>
        <dbReference type="Proteomes" id="UP000248146"/>
    </source>
</evidence>
<name>A0A2V4LTY0_AQUAC</name>
<feature type="domain" description="Multidrug resistance protein MdtA-like C-terminal permuted SH3" evidence="8">
    <location>
        <begin position="322"/>
        <end position="354"/>
    </location>
</feature>
<gene>
    <name evidence="9" type="ORF">DMO17_03575</name>
</gene>
<dbReference type="SUPFAM" id="SSF111369">
    <property type="entry name" value="HlyD-like secretion proteins"/>
    <property type="match status" value="1"/>
</dbReference>
<reference evidence="9 10" key="1">
    <citation type="submission" date="2018-06" db="EMBL/GenBank/DDBJ databases">
        <title>Pseudomonas diversity within urban Lake Michigan freshwaters.</title>
        <authorList>
            <person name="Batrich M."/>
            <person name="Hatzopoulos T."/>
            <person name="Putonti C."/>
        </authorList>
    </citation>
    <scope>NUCLEOTIDE SEQUENCE [LARGE SCALE GENOMIC DNA]</scope>
    <source>
        <strain evidence="9 10">MB-090714</strain>
    </source>
</reference>
<feature type="domain" description="CusB-like beta-barrel" evidence="7">
    <location>
        <begin position="202"/>
        <end position="272"/>
    </location>
</feature>
<dbReference type="Gene3D" id="1.10.287.470">
    <property type="entry name" value="Helix hairpin bin"/>
    <property type="match status" value="1"/>
</dbReference>
<dbReference type="InterPro" id="IPR058627">
    <property type="entry name" value="MdtA-like_C"/>
</dbReference>
<dbReference type="InterPro" id="IPR058792">
    <property type="entry name" value="Beta-barrel_RND_2"/>
</dbReference>
<evidence type="ECO:0000313" key="9">
    <source>
        <dbReference type="EMBL" id="PYC28270.1"/>
    </source>
</evidence>
<comment type="similarity">
    <text evidence="2">Belongs to the membrane fusion protein (MFP) (TC 8.A.1) family.</text>
</comment>
<dbReference type="Pfam" id="PF25967">
    <property type="entry name" value="RND-MFP_C"/>
    <property type="match status" value="1"/>
</dbReference>
<evidence type="ECO:0000259" key="5">
    <source>
        <dbReference type="Pfam" id="PF25876"/>
    </source>
</evidence>
<evidence type="ECO:0000259" key="8">
    <source>
        <dbReference type="Pfam" id="PF25967"/>
    </source>
</evidence>
<dbReference type="InterPro" id="IPR058624">
    <property type="entry name" value="MdtA-like_HH"/>
</dbReference>
<dbReference type="EMBL" id="QJRX01000002">
    <property type="protein sequence ID" value="PYC28270.1"/>
    <property type="molecule type" value="Genomic_DNA"/>
</dbReference>
<comment type="subcellular location">
    <subcellularLocation>
        <location evidence="1">Cell envelope</location>
    </subcellularLocation>
</comment>
<dbReference type="PANTHER" id="PTHR30469">
    <property type="entry name" value="MULTIDRUG RESISTANCE PROTEIN MDTA"/>
    <property type="match status" value="1"/>
</dbReference>
<feature type="domain" description="Multidrug resistance protein MdtA-like barrel-sandwich hybrid" evidence="6">
    <location>
        <begin position="70"/>
        <end position="190"/>
    </location>
</feature>